<dbReference type="InterPro" id="IPR001926">
    <property type="entry name" value="TrpB-like_PALP"/>
</dbReference>
<evidence type="ECO:0000256" key="5">
    <source>
        <dbReference type="PIRSR" id="PIRSR006278-2"/>
    </source>
</evidence>
<evidence type="ECO:0000256" key="1">
    <source>
        <dbReference type="ARBA" id="ARBA00001933"/>
    </source>
</evidence>
<dbReference type="SUPFAM" id="SSF53686">
    <property type="entry name" value="Tryptophan synthase beta subunit-like PLP-dependent enzymes"/>
    <property type="match status" value="1"/>
</dbReference>
<dbReference type="PANTHER" id="PTHR43780:SF2">
    <property type="entry name" value="1-AMINOCYCLOPROPANE-1-CARBOXYLATE DEAMINASE-RELATED"/>
    <property type="match status" value="1"/>
</dbReference>
<name>A0A0B7JL23_BIOOC</name>
<dbReference type="GO" id="GO:0019148">
    <property type="term" value="F:D-cysteine desulfhydrase activity"/>
    <property type="evidence" value="ECO:0007669"/>
    <property type="project" value="TreeGrafter"/>
</dbReference>
<evidence type="ECO:0000256" key="4">
    <source>
        <dbReference type="PIRSR" id="PIRSR006278-1"/>
    </source>
</evidence>
<evidence type="ECO:0000256" key="2">
    <source>
        <dbReference type="ARBA" id="ARBA00008639"/>
    </source>
</evidence>
<evidence type="ECO:0000259" key="6">
    <source>
        <dbReference type="Pfam" id="PF00291"/>
    </source>
</evidence>
<keyword evidence="3 5" id="KW-0663">Pyridoxal phosphate</keyword>
<comment type="similarity">
    <text evidence="2">Belongs to the ACC deaminase/D-cysteine desulfhydrase family.</text>
</comment>
<dbReference type="InterPro" id="IPR027278">
    <property type="entry name" value="ACCD_DCysDesulf"/>
</dbReference>
<sequence length="339" mass="36457">MVVLPSPFSEISRVPLMYERPADVGILNRLTAKLSCGATFWIKRDDSNSGLAGGGNKIRKLEYVLADALAQGADTLVTTGGIQSNHMRQTSSAAAHLGLNVALYPRDLVPYSETEYSYAGNIQLNHILGAEVFPVDSTEEEVIEVLRSRGKQPYLIPSGASLHPLGGLGYARAAFEVLEQEKQLDVTFDTIVTAVGSGSTLGGLVAGFKLAENRGFLSQKKRLLGFSIGHRKTDMTEIVLRIARTAATKIGVRAEDITEDDFEINDEFLGDAYGVLNTRTMDGIKELARTEGILTDPVYTGKAFTGLLSMAKSGKLATGNVLFLHTGGQVAMSAYPQLK</sequence>
<accession>A0A0B7JL23</accession>
<feature type="modified residue" description="N6-(pyridoxal phosphate)lysine" evidence="5">
    <location>
        <position position="57"/>
    </location>
</feature>
<dbReference type="InterPro" id="IPR036052">
    <property type="entry name" value="TrpB-like_PALP_sf"/>
</dbReference>
<feature type="active site" description="Nucleophile" evidence="4">
    <location>
        <position position="84"/>
    </location>
</feature>
<dbReference type="PIRSF" id="PIRSF006278">
    <property type="entry name" value="ACCD_DCysDesulf"/>
    <property type="match status" value="1"/>
</dbReference>
<protein>
    <recommendedName>
        <fullName evidence="6">Tryptophan synthase beta chain-like PALP domain-containing protein</fullName>
    </recommendedName>
</protein>
<reference evidence="7" key="1">
    <citation type="submission" date="2015-01" db="EMBL/GenBank/DDBJ databases">
        <authorList>
            <person name="Durling Mikael"/>
        </authorList>
    </citation>
    <scope>NUCLEOTIDE SEQUENCE</scope>
</reference>
<feature type="domain" description="Tryptophan synthase beta chain-like PALP" evidence="6">
    <location>
        <begin position="27"/>
        <end position="327"/>
    </location>
</feature>
<dbReference type="Pfam" id="PF00291">
    <property type="entry name" value="PALP"/>
    <property type="match status" value="1"/>
</dbReference>
<dbReference type="Gene3D" id="3.40.50.1100">
    <property type="match status" value="2"/>
</dbReference>
<comment type="cofactor">
    <cofactor evidence="1">
        <name>pyridoxal 5'-phosphate</name>
        <dbReference type="ChEBI" id="CHEBI:597326"/>
    </cofactor>
</comment>
<dbReference type="EMBL" id="CDPU01000002">
    <property type="protein sequence ID" value="CEO45469.1"/>
    <property type="molecule type" value="Genomic_DNA"/>
</dbReference>
<evidence type="ECO:0000313" key="7">
    <source>
        <dbReference type="EMBL" id="CEO45469.1"/>
    </source>
</evidence>
<dbReference type="AlphaFoldDB" id="A0A0B7JL23"/>
<dbReference type="PANTHER" id="PTHR43780">
    <property type="entry name" value="1-AMINOCYCLOPROPANE-1-CARBOXYLATE DEAMINASE-RELATED"/>
    <property type="match status" value="1"/>
</dbReference>
<proteinExistence type="inferred from homology"/>
<gene>
    <name evidence="7" type="ORF">BN869_000001524_1</name>
</gene>
<evidence type="ECO:0000256" key="3">
    <source>
        <dbReference type="ARBA" id="ARBA00022898"/>
    </source>
</evidence>
<organism evidence="7">
    <name type="scientific">Bionectria ochroleuca</name>
    <name type="common">Gliocladium roseum</name>
    <dbReference type="NCBI Taxonomy" id="29856"/>
    <lineage>
        <taxon>Eukaryota</taxon>
        <taxon>Fungi</taxon>
        <taxon>Dikarya</taxon>
        <taxon>Ascomycota</taxon>
        <taxon>Pezizomycotina</taxon>
        <taxon>Sordariomycetes</taxon>
        <taxon>Hypocreomycetidae</taxon>
        <taxon>Hypocreales</taxon>
        <taxon>Bionectriaceae</taxon>
        <taxon>Clonostachys</taxon>
    </lineage>
</organism>